<accession>A0A0N4YBH6</accession>
<dbReference type="EMBL" id="UYSL01021150">
    <property type="protein sequence ID" value="VDL77404.1"/>
    <property type="molecule type" value="Genomic_DNA"/>
</dbReference>
<dbReference type="AlphaFoldDB" id="A0A0N4YBH6"/>
<sequence length="67" mass="7599">MNRKNTIITEKQKELKRIIVNGVLASCHTIVQSNSLQNSFFTAELPFGMDILATMLDYIIPKDLVTM</sequence>
<organism evidence="3">
    <name type="scientific">Nippostrongylus brasiliensis</name>
    <name type="common">Rat hookworm</name>
    <dbReference type="NCBI Taxonomy" id="27835"/>
    <lineage>
        <taxon>Eukaryota</taxon>
        <taxon>Metazoa</taxon>
        <taxon>Ecdysozoa</taxon>
        <taxon>Nematoda</taxon>
        <taxon>Chromadorea</taxon>
        <taxon>Rhabditida</taxon>
        <taxon>Rhabditina</taxon>
        <taxon>Rhabditomorpha</taxon>
        <taxon>Strongyloidea</taxon>
        <taxon>Heligmosomidae</taxon>
        <taxon>Nippostrongylus</taxon>
    </lineage>
</organism>
<proteinExistence type="predicted"/>
<evidence type="ECO:0000313" key="3">
    <source>
        <dbReference type="WBParaSite" id="NBR_0001381401-mRNA-1"/>
    </source>
</evidence>
<dbReference type="Proteomes" id="UP000271162">
    <property type="component" value="Unassembled WGS sequence"/>
</dbReference>
<protein>
    <submittedName>
        <fullName evidence="3">CRISPR-associated endonuclease Cas1</fullName>
    </submittedName>
</protein>
<reference evidence="3" key="1">
    <citation type="submission" date="2017-02" db="UniProtKB">
        <authorList>
            <consortium name="WormBaseParasite"/>
        </authorList>
    </citation>
    <scope>IDENTIFICATION</scope>
</reference>
<dbReference type="STRING" id="27835.A0A0N4YBH6"/>
<gene>
    <name evidence="1" type="ORF">NBR_LOCUS13815</name>
</gene>
<evidence type="ECO:0000313" key="2">
    <source>
        <dbReference type="Proteomes" id="UP000271162"/>
    </source>
</evidence>
<keyword evidence="2" id="KW-1185">Reference proteome</keyword>
<evidence type="ECO:0000313" key="1">
    <source>
        <dbReference type="EMBL" id="VDL77404.1"/>
    </source>
</evidence>
<reference evidence="1 2" key="2">
    <citation type="submission" date="2018-11" db="EMBL/GenBank/DDBJ databases">
        <authorList>
            <consortium name="Pathogen Informatics"/>
        </authorList>
    </citation>
    <scope>NUCLEOTIDE SEQUENCE [LARGE SCALE GENOMIC DNA]</scope>
</reference>
<dbReference type="WBParaSite" id="NBR_0001381401-mRNA-1">
    <property type="protein sequence ID" value="NBR_0001381401-mRNA-1"/>
    <property type="gene ID" value="NBR_0001381401"/>
</dbReference>
<name>A0A0N4YBH6_NIPBR</name>